<proteinExistence type="predicted"/>
<keyword evidence="2" id="KW-1185">Reference proteome</keyword>
<comment type="caution">
    <text evidence="1">The sequence shown here is derived from an EMBL/GenBank/DDBJ whole genome shotgun (WGS) entry which is preliminary data.</text>
</comment>
<evidence type="ECO:0000313" key="1">
    <source>
        <dbReference type="EMBL" id="RDW12632.1"/>
    </source>
</evidence>
<protein>
    <submittedName>
        <fullName evidence="1">Uncharacterized protein</fullName>
    </submittedName>
</protein>
<sequence>MSLAPFKFTEVRLNPPHDNLCAAIGLIQAEILAEDSGLDPEVMFGSFHFRRAPLETAVAMLVAMVGEAESLRWHSES</sequence>
<dbReference type="Proteomes" id="UP000256679">
    <property type="component" value="Unassembled WGS sequence"/>
</dbReference>
<organism evidence="1 2">
    <name type="scientific">Paracoccus thiocyanatus</name>
    <dbReference type="NCBI Taxonomy" id="34006"/>
    <lineage>
        <taxon>Bacteria</taxon>
        <taxon>Pseudomonadati</taxon>
        <taxon>Pseudomonadota</taxon>
        <taxon>Alphaproteobacteria</taxon>
        <taxon>Rhodobacterales</taxon>
        <taxon>Paracoccaceae</taxon>
        <taxon>Paracoccus</taxon>
    </lineage>
</organism>
<name>A0A3D8PAH5_9RHOB</name>
<dbReference type="AlphaFoldDB" id="A0A3D8PAH5"/>
<reference evidence="1 2" key="1">
    <citation type="submission" date="2018-05" db="EMBL/GenBank/DDBJ databases">
        <title>Whole genome sequencing of Paracoccus thiocyanatus SST.</title>
        <authorList>
            <person name="Ghosh W."/>
            <person name="Rameez M.J."/>
            <person name="Roy C."/>
        </authorList>
    </citation>
    <scope>NUCLEOTIDE SEQUENCE [LARGE SCALE GENOMIC DNA]</scope>
    <source>
        <strain evidence="1 2">SST</strain>
    </source>
</reference>
<evidence type="ECO:0000313" key="2">
    <source>
        <dbReference type="Proteomes" id="UP000256679"/>
    </source>
</evidence>
<accession>A0A3D8PAH5</accession>
<gene>
    <name evidence="1" type="ORF">DIE28_12515</name>
</gene>
<dbReference type="RefSeq" id="WP_115756334.1">
    <property type="nucleotide sequence ID" value="NZ_QFCQ01000075.1"/>
</dbReference>
<dbReference type="EMBL" id="QFCQ01000075">
    <property type="protein sequence ID" value="RDW12632.1"/>
    <property type="molecule type" value="Genomic_DNA"/>
</dbReference>